<organism evidence="5 6">
    <name type="scientific">Eragrostis curvula</name>
    <name type="common">weeping love grass</name>
    <dbReference type="NCBI Taxonomy" id="38414"/>
    <lineage>
        <taxon>Eukaryota</taxon>
        <taxon>Viridiplantae</taxon>
        <taxon>Streptophyta</taxon>
        <taxon>Embryophyta</taxon>
        <taxon>Tracheophyta</taxon>
        <taxon>Spermatophyta</taxon>
        <taxon>Magnoliopsida</taxon>
        <taxon>Liliopsida</taxon>
        <taxon>Poales</taxon>
        <taxon>Poaceae</taxon>
        <taxon>PACMAD clade</taxon>
        <taxon>Chloridoideae</taxon>
        <taxon>Eragrostideae</taxon>
        <taxon>Eragrostidinae</taxon>
        <taxon>Eragrostis</taxon>
    </lineage>
</organism>
<evidence type="ECO:0000313" key="5">
    <source>
        <dbReference type="EMBL" id="TVU50374.1"/>
    </source>
</evidence>
<evidence type="ECO:0000256" key="3">
    <source>
        <dbReference type="RuleBase" id="RU003690"/>
    </source>
</evidence>
<comment type="similarity">
    <text evidence="1 3">Belongs to the glycosyl hydrolase 1 family.</text>
</comment>
<dbReference type="PANTHER" id="PTHR10353">
    <property type="entry name" value="GLYCOSYL HYDROLASE"/>
    <property type="match status" value="1"/>
</dbReference>
<keyword evidence="2" id="KW-0378">Hydrolase</keyword>
<evidence type="ECO:0000256" key="1">
    <source>
        <dbReference type="ARBA" id="ARBA00010838"/>
    </source>
</evidence>
<evidence type="ECO:0000313" key="6">
    <source>
        <dbReference type="Proteomes" id="UP000324897"/>
    </source>
</evidence>
<gene>
    <name evidence="5" type="ORF">EJB05_01744</name>
</gene>
<dbReference type="InterPro" id="IPR033132">
    <property type="entry name" value="GH_1_N_CS"/>
</dbReference>
<dbReference type="Gramene" id="TVU50374">
    <property type="protein sequence ID" value="TVU50374"/>
    <property type="gene ID" value="EJB05_01744"/>
</dbReference>
<dbReference type="PROSITE" id="PS00653">
    <property type="entry name" value="GLYCOSYL_HYDROL_F1_2"/>
    <property type="match status" value="1"/>
</dbReference>
<feature type="non-terminal residue" evidence="5">
    <location>
        <position position="208"/>
    </location>
</feature>
<dbReference type="Pfam" id="PF00232">
    <property type="entry name" value="Glyco_hydro_1"/>
    <property type="match status" value="2"/>
</dbReference>
<keyword evidence="4" id="KW-0732">Signal</keyword>
<name>A0A5J9WSV2_9POAL</name>
<protein>
    <recommendedName>
        <fullName evidence="7">4-hydroxy-7-methoxy-3-oxo-3,4-dihydro-2H-1,4-benzoxazin-2-yl glucosidebeta-D-glucosidase</fullName>
    </recommendedName>
</protein>
<dbReference type="GO" id="GO:0005975">
    <property type="term" value="P:carbohydrate metabolic process"/>
    <property type="evidence" value="ECO:0007669"/>
    <property type="project" value="InterPro"/>
</dbReference>
<evidence type="ECO:0008006" key="7">
    <source>
        <dbReference type="Google" id="ProtNLM"/>
    </source>
</evidence>
<dbReference type="GO" id="GO:0008422">
    <property type="term" value="F:beta-glucosidase activity"/>
    <property type="evidence" value="ECO:0007669"/>
    <property type="project" value="UniProtKB-ARBA"/>
</dbReference>
<feature type="signal peptide" evidence="4">
    <location>
        <begin position="1"/>
        <end position="23"/>
    </location>
</feature>
<dbReference type="SUPFAM" id="SSF51445">
    <property type="entry name" value="(Trans)glycosidases"/>
    <property type="match status" value="1"/>
</dbReference>
<proteinExistence type="inferred from homology"/>
<dbReference type="Proteomes" id="UP000324897">
    <property type="component" value="Chromosome 6"/>
</dbReference>
<feature type="non-terminal residue" evidence="5">
    <location>
        <position position="1"/>
    </location>
</feature>
<reference evidence="5 6" key="1">
    <citation type="journal article" date="2019" name="Sci. Rep.">
        <title>A high-quality genome of Eragrostis curvula grass provides insights into Poaceae evolution and supports new strategies to enhance forage quality.</title>
        <authorList>
            <person name="Carballo J."/>
            <person name="Santos B.A.C.M."/>
            <person name="Zappacosta D."/>
            <person name="Garbus I."/>
            <person name="Selva J.P."/>
            <person name="Gallo C.A."/>
            <person name="Diaz A."/>
            <person name="Albertini E."/>
            <person name="Caccamo M."/>
            <person name="Echenique V."/>
        </authorList>
    </citation>
    <scope>NUCLEOTIDE SEQUENCE [LARGE SCALE GENOMIC DNA]</scope>
    <source>
        <strain evidence="6">cv. Victoria</strain>
        <tissue evidence="5">Leaf</tissue>
    </source>
</reference>
<comment type="caution">
    <text evidence="5">The sequence shown here is derived from an EMBL/GenBank/DDBJ whole genome shotgun (WGS) entry which is preliminary data.</text>
</comment>
<dbReference type="InterPro" id="IPR001360">
    <property type="entry name" value="Glyco_hydro_1"/>
</dbReference>
<dbReference type="Gene3D" id="3.20.20.80">
    <property type="entry name" value="Glycosidases"/>
    <property type="match status" value="1"/>
</dbReference>
<dbReference type="AlphaFoldDB" id="A0A5J9WSV2"/>
<dbReference type="EMBL" id="RWGY01000002">
    <property type="protein sequence ID" value="TVU50374.1"/>
    <property type="molecule type" value="Genomic_DNA"/>
</dbReference>
<evidence type="ECO:0000256" key="4">
    <source>
        <dbReference type="SAM" id="SignalP"/>
    </source>
</evidence>
<keyword evidence="6" id="KW-1185">Reference proteome</keyword>
<evidence type="ECO:0000256" key="2">
    <source>
        <dbReference type="ARBA" id="ARBA00022801"/>
    </source>
</evidence>
<dbReference type="PANTHER" id="PTHR10353:SF154">
    <property type="entry name" value="BETA-GLUCOSIDASE 9-RELATED"/>
    <property type="match status" value="1"/>
</dbReference>
<dbReference type="InterPro" id="IPR017853">
    <property type="entry name" value="GH"/>
</dbReference>
<sequence length="208" mass="23154">MAAEAVVMYGLLLPFLLLGVASGTYNGGSEPSIGRRSFPEGFVFGTASSAYQYEGAAMEGGRGPSIWDTFTHNHPGMYFAINLRVFSNPSCKPPIRDHCDLRMILVTQNKIVDRSNADVAVDQYHRYKEDVNIMKNIGMDAYRFSISWTRILPNGSLSGGVNREGVNYYNRLINELLSKGLQPFVTIFHWDSPQALEDKYGGFLSPNI</sequence>
<accession>A0A5J9WSV2</accession>
<feature type="chain" id="PRO_5023895656" description="4-hydroxy-7-methoxy-3-oxo-3,4-dihydro-2H-1,4-benzoxazin-2-yl glucosidebeta-D-glucosidase" evidence="4">
    <location>
        <begin position="24"/>
        <end position="208"/>
    </location>
</feature>
<dbReference type="OrthoDB" id="687649at2759"/>